<dbReference type="RefSeq" id="WP_369721318.1">
    <property type="nucleotide sequence ID" value="NZ_CP165734.1"/>
</dbReference>
<evidence type="ECO:0000259" key="2">
    <source>
        <dbReference type="PROSITE" id="PS50943"/>
    </source>
</evidence>
<dbReference type="InterPro" id="IPR052345">
    <property type="entry name" value="Rad_response_metalloprotease"/>
</dbReference>
<evidence type="ECO:0000313" key="3">
    <source>
        <dbReference type="EMBL" id="XDV56882.1"/>
    </source>
</evidence>
<proteinExistence type="inferred from homology"/>
<dbReference type="EMBL" id="CP165734">
    <property type="protein sequence ID" value="XDV56882.1"/>
    <property type="molecule type" value="Genomic_DNA"/>
</dbReference>
<reference evidence="3" key="1">
    <citation type="submission" date="2024-08" db="EMBL/GenBank/DDBJ databases">
        <authorList>
            <person name="Chaddad Z."/>
            <person name="Lamrabet M."/>
            <person name="Bouhnik O."/>
            <person name="Alami S."/>
            <person name="Wipf D."/>
            <person name="Courty P.E."/>
            <person name="Missbah El Idrissi M."/>
        </authorList>
    </citation>
    <scope>NUCLEOTIDE SEQUENCE</scope>
    <source>
        <strain evidence="3">LLZ17</strain>
    </source>
</reference>
<feature type="domain" description="HTH cro/C1-type" evidence="2">
    <location>
        <begin position="16"/>
        <end position="70"/>
    </location>
</feature>
<protein>
    <submittedName>
        <fullName evidence="3">ImmA/IrrE family metallo-endopeptidase</fullName>
    </submittedName>
</protein>
<dbReference type="Pfam" id="PF06114">
    <property type="entry name" value="Peptidase_M78"/>
    <property type="match status" value="1"/>
</dbReference>
<dbReference type="SUPFAM" id="SSF47413">
    <property type="entry name" value="lambda repressor-like DNA-binding domains"/>
    <property type="match status" value="1"/>
</dbReference>
<dbReference type="PANTHER" id="PTHR43236:SF1">
    <property type="entry name" value="BLL7220 PROTEIN"/>
    <property type="match status" value="1"/>
</dbReference>
<dbReference type="PROSITE" id="PS50943">
    <property type="entry name" value="HTH_CROC1"/>
    <property type="match status" value="1"/>
</dbReference>
<dbReference type="Pfam" id="PF13560">
    <property type="entry name" value="HTH_31"/>
    <property type="match status" value="1"/>
</dbReference>
<dbReference type="InterPro" id="IPR010982">
    <property type="entry name" value="Lambda_DNA-bd_dom_sf"/>
</dbReference>
<dbReference type="Gene3D" id="1.10.10.2910">
    <property type="match status" value="1"/>
</dbReference>
<sequence>MARLEEMSALEIGERLRTARNSAGKTQDDAANAIGVSRQTLISIEKGGRKVKPEELEHLAHFYDSSVNRLLARDAIHVDLNARFRRQGSEKRETSAAINTLNKLAASTVELERMLGIEFSPSYPPEQRILPGSIERQAEEAAMSLRHRLGVGLSPISDIVSLLEQELGIRVFIRPLPSEISGLFGYDPVVGACMVLNARHPWERRALTAAHETGHFVGSRSFVDVVELDESATTADERFATAFSLAFLMPPAAVRRKFQETIESDRRFTPRHLILMAHMFHVSPEAMCRQLERLELVPQGTFDSLRERGFNREFVRGVIGDVAPSSPNLPHNPRLAQLASSAYRRGLLSEGQLARMLDMDRVEVRHLLDAFGGGEGDEFAISLN</sequence>
<dbReference type="SMART" id="SM00530">
    <property type="entry name" value="HTH_XRE"/>
    <property type="match status" value="1"/>
</dbReference>
<accession>A0AB39XGJ4</accession>
<gene>
    <name evidence="3" type="ORF">AB8Z38_30490</name>
</gene>
<dbReference type="CDD" id="cd00093">
    <property type="entry name" value="HTH_XRE"/>
    <property type="match status" value="1"/>
</dbReference>
<evidence type="ECO:0000256" key="1">
    <source>
        <dbReference type="ARBA" id="ARBA00007227"/>
    </source>
</evidence>
<comment type="similarity">
    <text evidence="1">Belongs to the short-chain fatty acyl-CoA assimilation regulator (ScfR) family.</text>
</comment>
<name>A0AB39XGJ4_9BRAD</name>
<organism evidence="3">
    <name type="scientific">Bradyrhizobium sp. LLZ17</name>
    <dbReference type="NCBI Taxonomy" id="3239388"/>
    <lineage>
        <taxon>Bacteria</taxon>
        <taxon>Pseudomonadati</taxon>
        <taxon>Pseudomonadota</taxon>
        <taxon>Alphaproteobacteria</taxon>
        <taxon>Hyphomicrobiales</taxon>
        <taxon>Nitrobacteraceae</taxon>
        <taxon>Bradyrhizobium</taxon>
    </lineage>
</organism>
<dbReference type="InterPro" id="IPR010359">
    <property type="entry name" value="IrrE_HExxH"/>
</dbReference>
<dbReference type="Gene3D" id="1.10.260.40">
    <property type="entry name" value="lambda repressor-like DNA-binding domains"/>
    <property type="match status" value="1"/>
</dbReference>
<dbReference type="InterPro" id="IPR001387">
    <property type="entry name" value="Cro/C1-type_HTH"/>
</dbReference>
<dbReference type="AlphaFoldDB" id="A0AB39XGJ4"/>
<dbReference type="PANTHER" id="PTHR43236">
    <property type="entry name" value="ANTITOXIN HIGA1"/>
    <property type="match status" value="1"/>
</dbReference>
<dbReference type="GO" id="GO:0003677">
    <property type="term" value="F:DNA binding"/>
    <property type="evidence" value="ECO:0007669"/>
    <property type="project" value="InterPro"/>
</dbReference>